<reference evidence="1 2" key="1">
    <citation type="submission" date="2019-07" db="EMBL/GenBank/DDBJ databases">
        <authorList>
            <person name="Jastrzebski P J."/>
            <person name="Paukszto L."/>
            <person name="Jastrzebski P J."/>
        </authorList>
    </citation>
    <scope>NUCLEOTIDE SEQUENCE [LARGE SCALE GENOMIC DNA]</scope>
    <source>
        <strain evidence="1 2">WMS-il1</strain>
    </source>
</reference>
<accession>A0A564YHU1</accession>
<evidence type="ECO:0000313" key="2">
    <source>
        <dbReference type="Proteomes" id="UP000321570"/>
    </source>
</evidence>
<sequence length="59" mass="6697">MMGEHPGKSVRDISPNIFKCLKEQQCIKSVLLQHLTSHSNHAFLVEVSLGRQNQPKRTV</sequence>
<dbReference type="Proteomes" id="UP000321570">
    <property type="component" value="Unassembled WGS sequence"/>
</dbReference>
<evidence type="ECO:0000313" key="1">
    <source>
        <dbReference type="EMBL" id="VUZ46851.1"/>
    </source>
</evidence>
<protein>
    <submittedName>
        <fullName evidence="1">Uncharacterized protein</fullName>
    </submittedName>
</protein>
<proteinExistence type="predicted"/>
<dbReference type="AlphaFoldDB" id="A0A564YHU1"/>
<gene>
    <name evidence="1" type="ORF">WMSIL1_LOCUS6786</name>
</gene>
<dbReference type="EMBL" id="CABIJS010000222">
    <property type="protein sequence ID" value="VUZ46851.1"/>
    <property type="molecule type" value="Genomic_DNA"/>
</dbReference>
<organism evidence="1 2">
    <name type="scientific">Hymenolepis diminuta</name>
    <name type="common">Rat tapeworm</name>
    <dbReference type="NCBI Taxonomy" id="6216"/>
    <lineage>
        <taxon>Eukaryota</taxon>
        <taxon>Metazoa</taxon>
        <taxon>Spiralia</taxon>
        <taxon>Lophotrochozoa</taxon>
        <taxon>Platyhelminthes</taxon>
        <taxon>Cestoda</taxon>
        <taxon>Eucestoda</taxon>
        <taxon>Cyclophyllidea</taxon>
        <taxon>Hymenolepididae</taxon>
        <taxon>Hymenolepis</taxon>
    </lineage>
</organism>
<name>A0A564YHU1_HYMDI</name>
<keyword evidence="2" id="KW-1185">Reference proteome</keyword>